<accession>A0ABQ9HFP7</accession>
<dbReference type="PANTHER" id="PTHR10907:SF47">
    <property type="entry name" value="REGUCALCIN"/>
    <property type="match status" value="1"/>
</dbReference>
<gene>
    <name evidence="3" type="ORF">PR048_014997</name>
</gene>
<dbReference type="EMBL" id="JARBHB010000005">
    <property type="protein sequence ID" value="KAJ8883157.1"/>
    <property type="molecule type" value="Genomic_DNA"/>
</dbReference>
<feature type="domain" description="SMP-30/Gluconolactonase/LRE-like region" evidence="2">
    <location>
        <begin position="4"/>
        <end position="48"/>
    </location>
</feature>
<dbReference type="Proteomes" id="UP001159363">
    <property type="component" value="Chromosome 4"/>
</dbReference>
<dbReference type="Pfam" id="PF08450">
    <property type="entry name" value="SGL"/>
    <property type="match status" value="1"/>
</dbReference>
<comment type="similarity">
    <text evidence="1">Belongs to the SMP-30/CGR1 family.</text>
</comment>
<proteinExistence type="inferred from homology"/>
<reference evidence="3 4" key="1">
    <citation type="submission" date="2023-02" db="EMBL/GenBank/DDBJ databases">
        <title>LHISI_Scaffold_Assembly.</title>
        <authorList>
            <person name="Stuart O.P."/>
            <person name="Cleave R."/>
            <person name="Magrath M.J.L."/>
            <person name="Mikheyev A.S."/>
        </authorList>
    </citation>
    <scope>NUCLEOTIDE SEQUENCE [LARGE SCALE GENOMIC DNA]</scope>
    <source>
        <strain evidence="3">Daus_M_001</strain>
        <tissue evidence="3">Leg muscle</tissue>
    </source>
</reference>
<dbReference type="InterPro" id="IPR008367">
    <property type="entry name" value="Regucalcin"/>
</dbReference>
<evidence type="ECO:0000313" key="3">
    <source>
        <dbReference type="EMBL" id="KAJ8883157.1"/>
    </source>
</evidence>
<evidence type="ECO:0000313" key="4">
    <source>
        <dbReference type="Proteomes" id="UP001159363"/>
    </source>
</evidence>
<name>A0ABQ9HFP7_9NEOP</name>
<evidence type="ECO:0000256" key="1">
    <source>
        <dbReference type="ARBA" id="ARBA00008853"/>
    </source>
</evidence>
<organism evidence="3 4">
    <name type="scientific">Dryococelus australis</name>
    <dbReference type="NCBI Taxonomy" id="614101"/>
    <lineage>
        <taxon>Eukaryota</taxon>
        <taxon>Metazoa</taxon>
        <taxon>Ecdysozoa</taxon>
        <taxon>Arthropoda</taxon>
        <taxon>Hexapoda</taxon>
        <taxon>Insecta</taxon>
        <taxon>Pterygota</taxon>
        <taxon>Neoptera</taxon>
        <taxon>Polyneoptera</taxon>
        <taxon>Phasmatodea</taxon>
        <taxon>Verophasmatodea</taxon>
        <taxon>Anareolatae</taxon>
        <taxon>Phasmatidae</taxon>
        <taxon>Eurycanthinae</taxon>
        <taxon>Dryococelus</taxon>
    </lineage>
</organism>
<dbReference type="InterPro" id="IPR011042">
    <property type="entry name" value="6-blade_b-propeller_TolB-like"/>
</dbReference>
<sequence length="84" mass="9032">MRNGNVQVIRVDPISGKLLSTVSVPSPQTTSVVFGGPNLDELYITSANNALSEEERKKYPYAGYTFHVTGVGAKGLPMKNVHLA</sequence>
<dbReference type="Gene3D" id="2.120.10.30">
    <property type="entry name" value="TolB, C-terminal domain"/>
    <property type="match status" value="1"/>
</dbReference>
<comment type="caution">
    <text evidence="3">The sequence shown here is derived from an EMBL/GenBank/DDBJ whole genome shotgun (WGS) entry which is preliminary data.</text>
</comment>
<dbReference type="InterPro" id="IPR013658">
    <property type="entry name" value="SGL"/>
</dbReference>
<protein>
    <recommendedName>
        <fullName evidence="2">SMP-30/Gluconolactonase/LRE-like region domain-containing protein</fullName>
    </recommendedName>
</protein>
<dbReference type="SUPFAM" id="SSF63829">
    <property type="entry name" value="Calcium-dependent phosphotriesterase"/>
    <property type="match status" value="1"/>
</dbReference>
<dbReference type="PRINTS" id="PR01791">
    <property type="entry name" value="REGUCALCIN"/>
</dbReference>
<keyword evidence="4" id="KW-1185">Reference proteome</keyword>
<evidence type="ECO:0000259" key="2">
    <source>
        <dbReference type="Pfam" id="PF08450"/>
    </source>
</evidence>
<dbReference type="PANTHER" id="PTHR10907">
    <property type="entry name" value="REGUCALCIN"/>
    <property type="match status" value="1"/>
</dbReference>